<protein>
    <submittedName>
        <fullName evidence="1">Uncharacterized protein</fullName>
    </submittedName>
</protein>
<accession>A0A3M7QNY0</accession>
<name>A0A3M7QNY0_BRAPC</name>
<feature type="non-terminal residue" evidence="1">
    <location>
        <position position="1"/>
    </location>
</feature>
<dbReference type="Proteomes" id="UP000276133">
    <property type="component" value="Unassembled WGS sequence"/>
</dbReference>
<dbReference type="EMBL" id="REGN01005519">
    <property type="protein sequence ID" value="RNA13052.1"/>
    <property type="molecule type" value="Genomic_DNA"/>
</dbReference>
<proteinExistence type="predicted"/>
<organism evidence="1 2">
    <name type="scientific">Brachionus plicatilis</name>
    <name type="common">Marine rotifer</name>
    <name type="synonym">Brachionus muelleri</name>
    <dbReference type="NCBI Taxonomy" id="10195"/>
    <lineage>
        <taxon>Eukaryota</taxon>
        <taxon>Metazoa</taxon>
        <taxon>Spiralia</taxon>
        <taxon>Gnathifera</taxon>
        <taxon>Rotifera</taxon>
        <taxon>Eurotatoria</taxon>
        <taxon>Monogononta</taxon>
        <taxon>Pseudotrocha</taxon>
        <taxon>Ploima</taxon>
        <taxon>Brachionidae</taxon>
        <taxon>Brachionus</taxon>
    </lineage>
</organism>
<gene>
    <name evidence="1" type="ORF">BpHYR1_050010</name>
</gene>
<comment type="caution">
    <text evidence="1">The sequence shown here is derived from an EMBL/GenBank/DDBJ whole genome shotgun (WGS) entry which is preliminary data.</text>
</comment>
<evidence type="ECO:0000313" key="1">
    <source>
        <dbReference type="EMBL" id="RNA13052.1"/>
    </source>
</evidence>
<dbReference type="AlphaFoldDB" id="A0A3M7QNY0"/>
<evidence type="ECO:0000313" key="2">
    <source>
        <dbReference type="Proteomes" id="UP000276133"/>
    </source>
</evidence>
<keyword evidence="2" id="KW-1185">Reference proteome</keyword>
<sequence>KSKNEDEKRNNQPFRWGIRGNQVRRFKLQPSQECVQQDYQGHRNHNQRNFAGRGRGFIGGVYHQTSDRQHWSINPVGQNLLSSVKDHARKISTITDIELEPKIKNNRN</sequence>
<reference evidence="1 2" key="1">
    <citation type="journal article" date="2018" name="Sci. Rep.">
        <title>Genomic signatures of local adaptation to the degree of environmental predictability in rotifers.</title>
        <authorList>
            <person name="Franch-Gras L."/>
            <person name="Hahn C."/>
            <person name="Garcia-Roger E.M."/>
            <person name="Carmona M.J."/>
            <person name="Serra M."/>
            <person name="Gomez A."/>
        </authorList>
    </citation>
    <scope>NUCLEOTIDE SEQUENCE [LARGE SCALE GENOMIC DNA]</scope>
    <source>
        <strain evidence="1">HYR1</strain>
    </source>
</reference>